<keyword evidence="1" id="KW-0732">Signal</keyword>
<keyword evidence="4" id="KW-1185">Reference proteome</keyword>
<dbReference type="RefSeq" id="WP_205158253.1">
    <property type="nucleotide sequence ID" value="NZ_JAFEUM010000003.1"/>
</dbReference>
<evidence type="ECO:0000313" key="4">
    <source>
        <dbReference type="Proteomes" id="UP000809621"/>
    </source>
</evidence>
<reference evidence="3 4" key="1">
    <citation type="submission" date="2021-02" db="EMBL/GenBank/DDBJ databases">
        <authorList>
            <person name="Park J.-S."/>
        </authorList>
    </citation>
    <scope>NUCLEOTIDE SEQUENCE [LARGE SCALE GENOMIC DNA]</scope>
    <source>
        <strain evidence="3 4">188UL20-2</strain>
    </source>
</reference>
<dbReference type="Pfam" id="PF07589">
    <property type="entry name" value="PEP-CTERM"/>
    <property type="match status" value="1"/>
</dbReference>
<gene>
    <name evidence="3" type="ORF">JQC93_09755</name>
</gene>
<proteinExistence type="predicted"/>
<dbReference type="NCBIfam" id="TIGR02595">
    <property type="entry name" value="PEP_CTERM"/>
    <property type="match status" value="1"/>
</dbReference>
<dbReference type="NCBIfam" id="NF038127">
    <property type="entry name" value="FDP_fam"/>
    <property type="match status" value="1"/>
</dbReference>
<evidence type="ECO:0000256" key="1">
    <source>
        <dbReference type="SAM" id="SignalP"/>
    </source>
</evidence>
<dbReference type="InterPro" id="IPR013424">
    <property type="entry name" value="Ice-binding_C"/>
</dbReference>
<dbReference type="EMBL" id="JAFEUM010000003">
    <property type="protein sequence ID" value="MBM7036690.1"/>
    <property type="molecule type" value="Genomic_DNA"/>
</dbReference>
<evidence type="ECO:0000259" key="2">
    <source>
        <dbReference type="Pfam" id="PF07589"/>
    </source>
</evidence>
<feature type="domain" description="Ice-binding protein C-terminal" evidence="2">
    <location>
        <begin position="173"/>
        <end position="196"/>
    </location>
</feature>
<name>A0ABS2HGP3_9VIBR</name>
<accession>A0ABS2HGP3</accession>
<protein>
    <submittedName>
        <fullName evidence="3">PEP-CTERM sorting domain-containing protein</fullName>
    </submittedName>
</protein>
<feature type="signal peptide" evidence="1">
    <location>
        <begin position="1"/>
        <end position="22"/>
    </location>
</feature>
<feature type="chain" id="PRO_5046857392" evidence="1">
    <location>
        <begin position="23"/>
        <end position="200"/>
    </location>
</feature>
<sequence>MKQMLNTVILTLTLGMTSAAQAVLINFEGNIEFHNDVIYTYFTLDNDATNVRMWTDSFKDGENFDPITALWKDSGELVDENDDNDEIDTATQTEFDSGLVFGNLSAGDYVFTIATYNNFAGGTMISDGFSFDNETAIPLAVWNQPANGVDMGTYWSVWFDGVSSARSDSPSVAVSEPSAIALMSFGLFGLLASRRKSSKR</sequence>
<comment type="caution">
    <text evidence="3">The sequence shown here is derived from an EMBL/GenBank/DDBJ whole genome shotgun (WGS) entry which is preliminary data.</text>
</comment>
<evidence type="ECO:0000313" key="3">
    <source>
        <dbReference type="EMBL" id="MBM7036690.1"/>
    </source>
</evidence>
<dbReference type="Proteomes" id="UP000809621">
    <property type="component" value="Unassembled WGS sequence"/>
</dbReference>
<organism evidence="3 4">
    <name type="scientific">Vibrio ulleungensis</name>
    <dbReference type="NCBI Taxonomy" id="2807619"/>
    <lineage>
        <taxon>Bacteria</taxon>
        <taxon>Pseudomonadati</taxon>
        <taxon>Pseudomonadota</taxon>
        <taxon>Gammaproteobacteria</taxon>
        <taxon>Vibrionales</taxon>
        <taxon>Vibrionaceae</taxon>
        <taxon>Vibrio</taxon>
    </lineage>
</organism>